<reference evidence="1" key="1">
    <citation type="journal article" date="2015" name="Nature">
        <title>Complex archaea that bridge the gap between prokaryotes and eukaryotes.</title>
        <authorList>
            <person name="Spang A."/>
            <person name="Saw J.H."/>
            <person name="Jorgensen S.L."/>
            <person name="Zaremba-Niedzwiedzka K."/>
            <person name="Martijn J."/>
            <person name="Lind A.E."/>
            <person name="van Eijk R."/>
            <person name="Schleper C."/>
            <person name="Guy L."/>
            <person name="Ettema T.J."/>
        </authorList>
    </citation>
    <scope>NUCLEOTIDE SEQUENCE</scope>
</reference>
<protein>
    <submittedName>
        <fullName evidence="1">Uncharacterized protein</fullName>
    </submittedName>
</protein>
<comment type="caution">
    <text evidence="1">The sequence shown here is derived from an EMBL/GenBank/DDBJ whole genome shotgun (WGS) entry which is preliminary data.</text>
</comment>
<dbReference type="AlphaFoldDB" id="A0A0F9CD48"/>
<organism evidence="1">
    <name type="scientific">marine sediment metagenome</name>
    <dbReference type="NCBI Taxonomy" id="412755"/>
    <lineage>
        <taxon>unclassified sequences</taxon>
        <taxon>metagenomes</taxon>
        <taxon>ecological metagenomes</taxon>
    </lineage>
</organism>
<sequence>YMDNLDDVKTWVDMEPMETSNTAEVDDYKDTRVETLLPTINSYYTKENNSIYNNSIVITVEKELQGLYCEFPKFNYKTVDTDKRTHLNIYITCHKCDVCIARRGLHIMKSIFAKFELTDVPVYDLYKTVIPLGDLNATKMTNKLRYRFKTARLDPIKFLLHTTDEDKQTVTYLTDGPIGPTEVSDEYLLDCARIAKDEALQIVQPGNKYRFMGDFYGPLSVKTSGLTQAEIEELNLIKPHKSKKCGCGLLWKDHDTKGATAYDLFNIIEPAYHYRKDHELFKDKYHNIMYLYVFTNIIINMNEDKLGINYKLGKAHDNIPQEELILYYTIKCSNCGNTDPAIIFSFSKKE</sequence>
<accession>A0A0F9CD48</accession>
<gene>
    <name evidence="1" type="ORF">LCGC14_2339880</name>
</gene>
<dbReference type="EMBL" id="LAZR01033828">
    <property type="protein sequence ID" value="KKL47004.1"/>
    <property type="molecule type" value="Genomic_DNA"/>
</dbReference>
<evidence type="ECO:0000313" key="1">
    <source>
        <dbReference type="EMBL" id="KKL47004.1"/>
    </source>
</evidence>
<feature type="non-terminal residue" evidence="1">
    <location>
        <position position="1"/>
    </location>
</feature>
<proteinExistence type="predicted"/>
<name>A0A0F9CD48_9ZZZZ</name>